<dbReference type="InterPro" id="IPR029060">
    <property type="entry name" value="PIN-like_dom_sf"/>
</dbReference>
<dbReference type="GO" id="GO:0005634">
    <property type="term" value="C:nucleus"/>
    <property type="evidence" value="ECO:0007669"/>
    <property type="project" value="TreeGrafter"/>
</dbReference>
<dbReference type="EMBL" id="MU151175">
    <property type="protein sequence ID" value="KAF9448054.1"/>
    <property type="molecule type" value="Genomic_DNA"/>
</dbReference>
<evidence type="ECO:0000259" key="8">
    <source>
        <dbReference type="SMART" id="SM00484"/>
    </source>
</evidence>
<dbReference type="InterPro" id="IPR036279">
    <property type="entry name" value="5-3_exonuclease_C_sf"/>
</dbReference>
<dbReference type="InterPro" id="IPR006085">
    <property type="entry name" value="XPG_DNA_repair_N"/>
</dbReference>
<dbReference type="SMART" id="SM00279">
    <property type="entry name" value="HhH2"/>
    <property type="match status" value="1"/>
</dbReference>
<protein>
    <submittedName>
        <fullName evidence="10">PIN domain-like protein</fullName>
    </submittedName>
</protein>
<dbReference type="GO" id="GO:0017108">
    <property type="term" value="F:5'-flap endonuclease activity"/>
    <property type="evidence" value="ECO:0007669"/>
    <property type="project" value="TreeGrafter"/>
</dbReference>
<feature type="domain" description="XPG N-terminal" evidence="9">
    <location>
        <begin position="1"/>
        <end position="100"/>
    </location>
</feature>
<dbReference type="Pfam" id="PF00752">
    <property type="entry name" value="XPG_N"/>
    <property type="match status" value="1"/>
</dbReference>
<organism evidence="10 11">
    <name type="scientific">Macrolepiota fuliginosa MF-IS2</name>
    <dbReference type="NCBI Taxonomy" id="1400762"/>
    <lineage>
        <taxon>Eukaryota</taxon>
        <taxon>Fungi</taxon>
        <taxon>Dikarya</taxon>
        <taxon>Basidiomycota</taxon>
        <taxon>Agaricomycotina</taxon>
        <taxon>Agaricomycetes</taxon>
        <taxon>Agaricomycetidae</taxon>
        <taxon>Agaricales</taxon>
        <taxon>Agaricineae</taxon>
        <taxon>Agaricaceae</taxon>
        <taxon>Macrolepiota</taxon>
    </lineage>
</organism>
<dbReference type="SUPFAM" id="SSF88723">
    <property type="entry name" value="PIN domain-like"/>
    <property type="match status" value="1"/>
</dbReference>
<gene>
    <name evidence="10" type="ORF">P691DRAFT_801397</name>
</gene>
<dbReference type="GO" id="GO:0046872">
    <property type="term" value="F:metal ion binding"/>
    <property type="evidence" value="ECO:0007669"/>
    <property type="project" value="UniProtKB-KW"/>
</dbReference>
<keyword evidence="11" id="KW-1185">Reference proteome</keyword>
<evidence type="ECO:0000259" key="9">
    <source>
        <dbReference type="SMART" id="SM00485"/>
    </source>
</evidence>
<evidence type="ECO:0000256" key="4">
    <source>
        <dbReference type="ARBA" id="ARBA00022759"/>
    </source>
</evidence>
<keyword evidence="2" id="KW-0540">Nuclease</keyword>
<evidence type="ECO:0000256" key="6">
    <source>
        <dbReference type="ARBA" id="ARBA00022842"/>
    </source>
</evidence>
<keyword evidence="4" id="KW-0255">Endonuclease</keyword>
<sequence length="580" mass="64012">MGVLGLTPFLQKTCPQIIHKLPNRLKDLTGKKLVIDGTLITQRLHYAPSPHPFRHVLGWYSLAKEMNDNSVSAVCIFDGQQRSQAKARELGRRREHRRIDVSRGTLELSRTKRLQKLKVAMSGLHSLDNKDKSTIGEMLSRLSPAGGGTIGSLDGLNRVVERLQVLKGAPLPLEQEGVPLLAEPKEETLPVGSKEVPLPAEPKPKKERLLDRDPQSVVRLVQPQDSDFMGSGTHGPGHDAPSVVEDLKTVLLGSYRDFRSSVSKVACLPLPDQVQSSAIQVPSDESDPQEDLVLTKTQHELTQEEGKIWDELMLATSSLPPSSAPTSSLVVDNFVLSAAEDRLHALTSKSEIMAESYQRRMCVPTKSTYLESREILEAMGVPCYEIEGVHEGEALASSLVLRGLADYVVSEDSDVLVYEAPLIRNFSNRIGSLVLIHGNDVRAALDLSRDAYVDFAILLGTDFSQRIKNVGPSRAHKFIKEYGTIENIINSQTRFQPELSHVEYLAQVDSARAIFRSLPPIPDQLRVSLMSEPIEVDQAKVAVIMERCGLGNALMVDTFWDHEAALSGNYFSDDPSTIVE</sequence>
<keyword evidence="6" id="KW-0460">Magnesium</keyword>
<dbReference type="InterPro" id="IPR008918">
    <property type="entry name" value="HhH2"/>
</dbReference>
<evidence type="ECO:0000256" key="7">
    <source>
        <dbReference type="SAM" id="MobiDB-lite"/>
    </source>
</evidence>
<dbReference type="Pfam" id="PF00867">
    <property type="entry name" value="XPG_I"/>
    <property type="match status" value="1"/>
</dbReference>
<dbReference type="GO" id="GO:0003677">
    <property type="term" value="F:DNA binding"/>
    <property type="evidence" value="ECO:0007669"/>
    <property type="project" value="InterPro"/>
</dbReference>
<dbReference type="GO" id="GO:0006281">
    <property type="term" value="P:DNA repair"/>
    <property type="evidence" value="ECO:0007669"/>
    <property type="project" value="UniProtKB-ARBA"/>
</dbReference>
<dbReference type="InterPro" id="IPR006086">
    <property type="entry name" value="XPG-I_dom"/>
</dbReference>
<dbReference type="PANTHER" id="PTHR11081">
    <property type="entry name" value="FLAP ENDONUCLEASE FAMILY MEMBER"/>
    <property type="match status" value="1"/>
</dbReference>
<accession>A0A9P5XBN0</accession>
<feature type="compositionally biased region" description="Basic and acidic residues" evidence="7">
    <location>
        <begin position="202"/>
        <end position="214"/>
    </location>
</feature>
<dbReference type="OrthoDB" id="31113at2759"/>
<dbReference type="Gene3D" id="1.10.150.20">
    <property type="entry name" value="5' to 3' exonuclease, C-terminal subdomain"/>
    <property type="match status" value="1"/>
</dbReference>
<evidence type="ECO:0000256" key="1">
    <source>
        <dbReference type="ARBA" id="ARBA00001946"/>
    </source>
</evidence>
<dbReference type="GO" id="GO:0008409">
    <property type="term" value="F:5'-3' exonuclease activity"/>
    <property type="evidence" value="ECO:0007669"/>
    <property type="project" value="TreeGrafter"/>
</dbReference>
<dbReference type="Gene3D" id="3.40.50.1010">
    <property type="entry name" value="5'-nuclease"/>
    <property type="match status" value="2"/>
</dbReference>
<reference evidence="10" key="1">
    <citation type="submission" date="2020-11" db="EMBL/GenBank/DDBJ databases">
        <authorList>
            <consortium name="DOE Joint Genome Institute"/>
            <person name="Ahrendt S."/>
            <person name="Riley R."/>
            <person name="Andreopoulos W."/>
            <person name="Labutti K."/>
            <person name="Pangilinan J."/>
            <person name="Ruiz-Duenas F.J."/>
            <person name="Barrasa J.M."/>
            <person name="Sanchez-Garcia M."/>
            <person name="Camarero S."/>
            <person name="Miyauchi S."/>
            <person name="Serrano A."/>
            <person name="Linde D."/>
            <person name="Babiker R."/>
            <person name="Drula E."/>
            <person name="Ayuso-Fernandez I."/>
            <person name="Pacheco R."/>
            <person name="Padilla G."/>
            <person name="Ferreira P."/>
            <person name="Barriuso J."/>
            <person name="Kellner H."/>
            <person name="Castanera R."/>
            <person name="Alfaro M."/>
            <person name="Ramirez L."/>
            <person name="Pisabarro A.G."/>
            <person name="Kuo A."/>
            <person name="Tritt A."/>
            <person name="Lipzen A."/>
            <person name="He G."/>
            <person name="Yan M."/>
            <person name="Ng V."/>
            <person name="Cullen D."/>
            <person name="Martin F."/>
            <person name="Rosso M.-N."/>
            <person name="Henrissat B."/>
            <person name="Hibbett D."/>
            <person name="Martinez A.T."/>
            <person name="Grigoriev I.V."/>
        </authorList>
    </citation>
    <scope>NUCLEOTIDE SEQUENCE</scope>
    <source>
        <strain evidence="10">MF-IS2</strain>
    </source>
</reference>
<evidence type="ECO:0000256" key="3">
    <source>
        <dbReference type="ARBA" id="ARBA00022723"/>
    </source>
</evidence>
<dbReference type="SMART" id="SM00485">
    <property type="entry name" value="XPGN"/>
    <property type="match status" value="1"/>
</dbReference>
<comment type="cofactor">
    <cofactor evidence="1">
        <name>Mg(2+)</name>
        <dbReference type="ChEBI" id="CHEBI:18420"/>
    </cofactor>
</comment>
<evidence type="ECO:0000256" key="2">
    <source>
        <dbReference type="ARBA" id="ARBA00022722"/>
    </source>
</evidence>
<evidence type="ECO:0000313" key="11">
    <source>
        <dbReference type="Proteomes" id="UP000807342"/>
    </source>
</evidence>
<dbReference type="GO" id="GO:0005737">
    <property type="term" value="C:cytoplasm"/>
    <property type="evidence" value="ECO:0007669"/>
    <property type="project" value="TreeGrafter"/>
</dbReference>
<keyword evidence="3" id="KW-0479">Metal-binding</keyword>
<dbReference type="SMART" id="SM00484">
    <property type="entry name" value="XPGI"/>
    <property type="match status" value="1"/>
</dbReference>
<dbReference type="PANTHER" id="PTHR11081:SF9">
    <property type="entry name" value="FLAP ENDONUCLEASE 1"/>
    <property type="match status" value="1"/>
</dbReference>
<comment type="caution">
    <text evidence="10">The sequence shown here is derived from an EMBL/GenBank/DDBJ whole genome shotgun (WGS) entry which is preliminary data.</text>
</comment>
<dbReference type="AlphaFoldDB" id="A0A9P5XBN0"/>
<keyword evidence="5" id="KW-0378">Hydrolase</keyword>
<dbReference type="PRINTS" id="PR00853">
    <property type="entry name" value="XPGRADSUPER"/>
</dbReference>
<feature type="region of interest" description="Disordered" evidence="7">
    <location>
        <begin position="182"/>
        <end position="214"/>
    </location>
</feature>
<dbReference type="InterPro" id="IPR006084">
    <property type="entry name" value="XPG/Rad2"/>
</dbReference>
<name>A0A9P5XBN0_9AGAR</name>
<proteinExistence type="predicted"/>
<evidence type="ECO:0000313" key="10">
    <source>
        <dbReference type="EMBL" id="KAF9448054.1"/>
    </source>
</evidence>
<dbReference type="Proteomes" id="UP000807342">
    <property type="component" value="Unassembled WGS sequence"/>
</dbReference>
<evidence type="ECO:0000256" key="5">
    <source>
        <dbReference type="ARBA" id="ARBA00022801"/>
    </source>
</evidence>
<dbReference type="SUPFAM" id="SSF47807">
    <property type="entry name" value="5' to 3' exonuclease, C-terminal subdomain"/>
    <property type="match status" value="1"/>
</dbReference>
<feature type="domain" description="XPG-I" evidence="8">
    <location>
        <begin position="377"/>
        <end position="447"/>
    </location>
</feature>